<dbReference type="PANTHER" id="PTHR43255:SF1">
    <property type="entry name" value="IRON-SULFUR-BINDING OXIDOREDUCTASE FADF-RELATED"/>
    <property type="match status" value="1"/>
</dbReference>
<dbReference type="AlphaFoldDB" id="A0A099T2Z6"/>
<dbReference type="Gene3D" id="1.10.1060.10">
    <property type="entry name" value="Alpha-helical ferredoxin"/>
    <property type="match status" value="1"/>
</dbReference>
<keyword evidence="6" id="KW-0411">Iron-sulfur</keyword>
<dbReference type="InterPro" id="IPR017896">
    <property type="entry name" value="4Fe4S_Fe-S-bd"/>
</dbReference>
<evidence type="ECO:0000256" key="3">
    <source>
        <dbReference type="ARBA" id="ARBA00022723"/>
    </source>
</evidence>
<dbReference type="SUPFAM" id="SSF46548">
    <property type="entry name" value="alpha-helical ferredoxin"/>
    <property type="match status" value="1"/>
</dbReference>
<feature type="domain" description="4Fe-4S ferredoxin-type" evidence="8">
    <location>
        <begin position="8"/>
        <end position="74"/>
    </location>
</feature>
<accession>A0A099T2Z6</accession>
<dbReference type="EMBL" id="JRHO01000013">
    <property type="protein sequence ID" value="KGK98576.1"/>
    <property type="molecule type" value="Genomic_DNA"/>
</dbReference>
<comment type="caution">
    <text evidence="9">The sequence shown here is derived from an EMBL/GenBank/DDBJ whole genome shotgun (WGS) entry which is preliminary data.</text>
</comment>
<dbReference type="GO" id="GO:0005886">
    <property type="term" value="C:plasma membrane"/>
    <property type="evidence" value="ECO:0007669"/>
    <property type="project" value="TreeGrafter"/>
</dbReference>
<evidence type="ECO:0000313" key="9">
    <source>
        <dbReference type="EMBL" id="KGK98576.1"/>
    </source>
</evidence>
<dbReference type="PANTHER" id="PTHR43255">
    <property type="entry name" value="IRON-SULFUR-BINDING OXIDOREDUCTASE FADF-RELATED-RELATED"/>
    <property type="match status" value="1"/>
</dbReference>
<dbReference type="GO" id="GO:0016491">
    <property type="term" value="F:oxidoreductase activity"/>
    <property type="evidence" value="ECO:0007669"/>
    <property type="project" value="UniProtKB-KW"/>
</dbReference>
<dbReference type="Proteomes" id="UP000029859">
    <property type="component" value="Unassembled WGS sequence"/>
</dbReference>
<dbReference type="Pfam" id="PF02754">
    <property type="entry name" value="CCG"/>
    <property type="match status" value="2"/>
</dbReference>
<evidence type="ECO:0000259" key="8">
    <source>
        <dbReference type="Pfam" id="PF13183"/>
    </source>
</evidence>
<dbReference type="OrthoDB" id="35334at2157"/>
<name>A0A099T2Z6_METMT</name>
<dbReference type="InterPro" id="IPR009051">
    <property type="entry name" value="Helical_ferredxn"/>
</dbReference>
<dbReference type="GO" id="GO:0046872">
    <property type="term" value="F:metal ion binding"/>
    <property type="evidence" value="ECO:0007669"/>
    <property type="project" value="UniProtKB-KW"/>
</dbReference>
<sequence length="361" mass="40677">MDEDLLAVDYCIDCGKCYDVCHISKVTDNKYTPRSKIMLLQKLLDGDELDQEEINDIYLSTRCGACDDVCPVNIPITDIIQRERAILAQHGKEPARTSQICRNILEAGSPGRKDASIRNSWIKDELELNDSSDVAYMAGCWIAFAHQDIASSTIKILNAGGITPMAIPEEKCCGLFLIDNGHLEEAKEYAKEYVEYLESLGIKKVIASCPGCYLVLKEEYPKLFREPEFEVIYSLSLFDQLIDEGKLIPKKLNKTVSIRDACAIMEMSDIPRKILSEMGVEVREMFDRKRACCGGPAGVKPNFPEISSKTAMLTIEHFKDTPDGTVSYCPFCYHHLENVCQEKNEEMDMRDISLLLLESIL</sequence>
<dbReference type="InterPro" id="IPR004017">
    <property type="entry name" value="Cys_rich_dom"/>
</dbReference>
<evidence type="ECO:0000256" key="2">
    <source>
        <dbReference type="ARBA" id="ARBA00022485"/>
    </source>
</evidence>
<dbReference type="RefSeq" id="WP_048194324.1">
    <property type="nucleotide sequence ID" value="NZ_CAAGSM010000010.1"/>
</dbReference>
<gene>
    <name evidence="9" type="ORF">LI82_06805</name>
</gene>
<organism evidence="9 10">
    <name type="scientific">Methanococcoides methylutens</name>
    <dbReference type="NCBI Taxonomy" id="2226"/>
    <lineage>
        <taxon>Archaea</taxon>
        <taxon>Methanobacteriati</taxon>
        <taxon>Methanobacteriota</taxon>
        <taxon>Stenosarchaea group</taxon>
        <taxon>Methanomicrobia</taxon>
        <taxon>Methanosarcinales</taxon>
        <taxon>Methanosarcinaceae</taxon>
        <taxon>Methanococcoides</taxon>
    </lineage>
</organism>
<evidence type="ECO:0000256" key="1">
    <source>
        <dbReference type="ARBA" id="ARBA00007097"/>
    </source>
</evidence>
<keyword evidence="2" id="KW-0004">4Fe-4S</keyword>
<keyword evidence="3" id="KW-0479">Metal-binding</keyword>
<proteinExistence type="inferred from homology"/>
<comment type="similarity">
    <text evidence="1">Belongs to the HdrC family.</text>
</comment>
<feature type="domain" description="Cysteine-rich" evidence="7">
    <location>
        <begin position="134"/>
        <end position="217"/>
    </location>
</feature>
<keyword evidence="5" id="KW-0408">Iron</keyword>
<reference evidence="9 10" key="1">
    <citation type="submission" date="2014-09" db="EMBL/GenBank/DDBJ databases">
        <title>Draft genome sequence of an obligately methylotrophic methanogen, Methanococcoides methylutens, isolated from marine sediment.</title>
        <authorList>
            <person name="Guan Y."/>
            <person name="Ngugi D.K."/>
            <person name="Blom J."/>
            <person name="Ali S."/>
            <person name="Ferry J.G."/>
            <person name="Stingl U."/>
        </authorList>
    </citation>
    <scope>NUCLEOTIDE SEQUENCE [LARGE SCALE GENOMIC DNA]</scope>
    <source>
        <strain evidence="9 10">DSM 2657</strain>
    </source>
</reference>
<evidence type="ECO:0000256" key="5">
    <source>
        <dbReference type="ARBA" id="ARBA00023004"/>
    </source>
</evidence>
<dbReference type="GO" id="GO:0051539">
    <property type="term" value="F:4 iron, 4 sulfur cluster binding"/>
    <property type="evidence" value="ECO:0007669"/>
    <property type="project" value="UniProtKB-KW"/>
</dbReference>
<evidence type="ECO:0000259" key="7">
    <source>
        <dbReference type="Pfam" id="PF02754"/>
    </source>
</evidence>
<dbReference type="Pfam" id="PF13183">
    <property type="entry name" value="Fer4_8"/>
    <property type="match status" value="1"/>
</dbReference>
<evidence type="ECO:0000313" key="10">
    <source>
        <dbReference type="Proteomes" id="UP000029859"/>
    </source>
</evidence>
<evidence type="ECO:0000256" key="6">
    <source>
        <dbReference type="ARBA" id="ARBA00023014"/>
    </source>
</evidence>
<keyword evidence="10" id="KW-1185">Reference proteome</keyword>
<feature type="domain" description="Cysteine-rich" evidence="7">
    <location>
        <begin position="270"/>
        <end position="336"/>
    </location>
</feature>
<dbReference type="InterPro" id="IPR051460">
    <property type="entry name" value="HdrC_iron-sulfur_subunit"/>
</dbReference>
<evidence type="ECO:0000256" key="4">
    <source>
        <dbReference type="ARBA" id="ARBA00023002"/>
    </source>
</evidence>
<protein>
    <submittedName>
        <fullName evidence="9">Fe-S oxidoreductase</fullName>
    </submittedName>
</protein>
<keyword evidence="4" id="KW-0560">Oxidoreductase</keyword>